<dbReference type="STRING" id="1747903.ASR47_1004183"/>
<dbReference type="SUPFAM" id="SSF51316">
    <property type="entry name" value="Mss4-like"/>
    <property type="match status" value="1"/>
</dbReference>
<comment type="caution">
    <text evidence="5">The sequence shown here is derived from an EMBL/GenBank/DDBJ whole genome shotgun (WGS) entry which is preliminary data.</text>
</comment>
<dbReference type="Pfam" id="PF04828">
    <property type="entry name" value="GFA"/>
    <property type="match status" value="1"/>
</dbReference>
<evidence type="ECO:0000313" key="6">
    <source>
        <dbReference type="Proteomes" id="UP000092713"/>
    </source>
</evidence>
<keyword evidence="2" id="KW-0479">Metal-binding</keyword>
<evidence type="ECO:0000259" key="4">
    <source>
        <dbReference type="PROSITE" id="PS51891"/>
    </source>
</evidence>
<dbReference type="InterPro" id="IPR052355">
    <property type="entry name" value="CENP-V-like"/>
</dbReference>
<dbReference type="AlphaFoldDB" id="A0A1A7C0S6"/>
<keyword evidence="6" id="KW-1185">Reference proteome</keyword>
<evidence type="ECO:0000313" key="5">
    <source>
        <dbReference type="EMBL" id="OBV37908.1"/>
    </source>
</evidence>
<proteinExistence type="inferred from homology"/>
<dbReference type="Gene3D" id="2.170.150.70">
    <property type="match status" value="1"/>
</dbReference>
<evidence type="ECO:0000256" key="3">
    <source>
        <dbReference type="ARBA" id="ARBA00022833"/>
    </source>
</evidence>
<dbReference type="RefSeq" id="WP_065309437.1">
    <property type="nucleotide sequence ID" value="NZ_LOCQ01000059.1"/>
</dbReference>
<accession>A0A1A7C0S6</accession>
<organism evidence="5 6">
    <name type="scientific">Janthinobacterium psychrotolerans</name>
    <dbReference type="NCBI Taxonomy" id="1747903"/>
    <lineage>
        <taxon>Bacteria</taxon>
        <taxon>Pseudomonadati</taxon>
        <taxon>Pseudomonadota</taxon>
        <taxon>Betaproteobacteria</taxon>
        <taxon>Burkholderiales</taxon>
        <taxon>Oxalobacteraceae</taxon>
        <taxon>Janthinobacterium</taxon>
    </lineage>
</organism>
<gene>
    <name evidence="5" type="ORF">ASR47_1004183</name>
</gene>
<dbReference type="PANTHER" id="PTHR28620:SF1">
    <property type="entry name" value="CENP-V_GFA DOMAIN-CONTAINING PROTEIN"/>
    <property type="match status" value="1"/>
</dbReference>
<name>A0A1A7C0S6_9BURK</name>
<dbReference type="PATRIC" id="fig|1747903.4.peg.1440"/>
<dbReference type="EMBL" id="LOCQ01000059">
    <property type="protein sequence ID" value="OBV37908.1"/>
    <property type="molecule type" value="Genomic_DNA"/>
</dbReference>
<comment type="similarity">
    <text evidence="1">Belongs to the Gfa family.</text>
</comment>
<evidence type="ECO:0000256" key="1">
    <source>
        <dbReference type="ARBA" id="ARBA00005495"/>
    </source>
</evidence>
<protein>
    <recommendedName>
        <fullName evidence="4">CENP-V/GFA domain-containing protein</fullName>
    </recommendedName>
</protein>
<sequence length="132" mass="14868">MKIFHGSCHCGQVRFAADIDLGAGTIRCNCSICAKLRLWSAIVKPEAFKLLAGESELSQYQFLGKTEQHLFCRHCGVRPFGIGHSPRWGKFYAVNLACLDDVTPEELSDAPITWLDGKNDNWYTPPRQVRQL</sequence>
<evidence type="ECO:0000256" key="2">
    <source>
        <dbReference type="ARBA" id="ARBA00022723"/>
    </source>
</evidence>
<dbReference type="GO" id="GO:0016846">
    <property type="term" value="F:carbon-sulfur lyase activity"/>
    <property type="evidence" value="ECO:0007669"/>
    <property type="project" value="InterPro"/>
</dbReference>
<feature type="domain" description="CENP-V/GFA" evidence="4">
    <location>
        <begin position="4"/>
        <end position="124"/>
    </location>
</feature>
<dbReference type="InterPro" id="IPR006913">
    <property type="entry name" value="CENP-V/GFA"/>
</dbReference>
<dbReference type="GO" id="GO:0046872">
    <property type="term" value="F:metal ion binding"/>
    <property type="evidence" value="ECO:0007669"/>
    <property type="project" value="UniProtKB-KW"/>
</dbReference>
<dbReference type="InterPro" id="IPR011057">
    <property type="entry name" value="Mss4-like_sf"/>
</dbReference>
<reference evidence="5 6" key="1">
    <citation type="submission" date="2016-04" db="EMBL/GenBank/DDBJ databases">
        <title>Draft genome sequence of Janthinobacterium psychrotolerans sp. nov., isolated from freshwater sediments in Denmark.</title>
        <authorList>
            <person name="Gong X."/>
            <person name="Skrivergaard S."/>
            <person name="Korsgaard B.S."/>
            <person name="Schreiber L."/>
            <person name="Marshall I.P."/>
            <person name="Finster K."/>
            <person name="Schramm A."/>
        </authorList>
    </citation>
    <scope>NUCLEOTIDE SEQUENCE [LARGE SCALE GENOMIC DNA]</scope>
    <source>
        <strain evidence="5 6">S3-2</strain>
    </source>
</reference>
<dbReference type="PROSITE" id="PS51891">
    <property type="entry name" value="CENP_V_GFA"/>
    <property type="match status" value="1"/>
</dbReference>
<dbReference type="Proteomes" id="UP000092713">
    <property type="component" value="Unassembled WGS sequence"/>
</dbReference>
<dbReference type="OrthoDB" id="327703at2"/>
<dbReference type="PANTHER" id="PTHR28620">
    <property type="entry name" value="CENTROMERE PROTEIN V"/>
    <property type="match status" value="1"/>
</dbReference>
<keyword evidence="3" id="KW-0862">Zinc</keyword>